<feature type="compositionally biased region" description="Polar residues" evidence="1">
    <location>
        <begin position="435"/>
        <end position="457"/>
    </location>
</feature>
<feature type="transmembrane region" description="Helical" evidence="2">
    <location>
        <begin position="114"/>
        <end position="132"/>
    </location>
</feature>
<evidence type="ECO:0000313" key="5">
    <source>
        <dbReference type="Proteomes" id="UP000282195"/>
    </source>
</evidence>
<keyword evidence="2" id="KW-1133">Transmembrane helix</keyword>
<dbReference type="OrthoDB" id="9806903at2"/>
<dbReference type="Pfam" id="PF14020">
    <property type="entry name" value="DUF4236"/>
    <property type="match status" value="1"/>
</dbReference>
<dbReference type="RefSeq" id="WP_120708962.1">
    <property type="nucleotide sequence ID" value="NZ_CP032696.1"/>
</dbReference>
<feature type="domain" description="DUF4236" evidence="3">
    <location>
        <begin position="3"/>
        <end position="53"/>
    </location>
</feature>
<protein>
    <submittedName>
        <fullName evidence="4">DUF4236 domain-containing protein</fullName>
    </submittedName>
</protein>
<feature type="transmembrane region" description="Helical" evidence="2">
    <location>
        <begin position="138"/>
        <end position="156"/>
    </location>
</feature>
<reference evidence="4 5" key="1">
    <citation type="submission" date="2018-10" db="EMBL/GenBank/DDBJ databases">
        <title>Rhizobium etli, R. leguminosarum and a new Rhizobium genospecies from Phaseolus dumosus.</title>
        <authorList>
            <person name="Ramirez-Puebla S.T."/>
            <person name="Rogel-Hernandez M.A."/>
            <person name="Guerrero G."/>
            <person name="Ormeno-Orrillo E."/>
            <person name="Martinez-Romero J.C."/>
            <person name="Negrete-Yankelevich S."/>
            <person name="Martinez-Romero E."/>
        </authorList>
    </citation>
    <scope>NUCLEOTIDE SEQUENCE [LARGE SCALE GENOMIC DNA]</scope>
    <source>
        <strain evidence="4 5">CCGE525</strain>
        <plasmid evidence="5">prccge525b</plasmid>
    </source>
</reference>
<feature type="compositionally biased region" description="Polar residues" evidence="1">
    <location>
        <begin position="490"/>
        <end position="499"/>
    </location>
</feature>
<proteinExistence type="predicted"/>
<gene>
    <name evidence="4" type="ORF">CCGE525_35210</name>
</gene>
<geneLocation type="plasmid" evidence="5">
    <name>prccge525b</name>
</geneLocation>
<accession>A0A387G3Y2</accession>
<sequence>MPFYIRKSVKAGPFRFNFSKGGVGVSVGVKGLRIGTGPRGHYIHVGRGGLYYRASISSAGKGRHRANNEPLPAQIIFEEPGVNMIEIESGDVLLMRNENFGELLDEINAKANQWRLSALFGLLAALLGIFLLMKAPPVGIWVLIAALAAWAIGSWLDSYRRSAVLFYDIDGPIEQAYREMIAAFDGLSSCAGKWHIDAGGAISDLTTWKRNAGASYLVKRTAAKLAYALPKVIKSNITPPSIHVGKQIIYFMPDVILVAHNSRFGAVSYSHLRVRWQESRFIEDGRPPRDAKVVDRTWQHPNKNGGPDRRFRNNRQLHVCLYETLHLQSDSGLNEVLEFSQVGKLARFVAGCQALARAKTEASLTPKAIPSTETPSLPAEASGSPVPAQQRPKSTVPTIAFIIGGIFALPIAIAAFQNAGRSTRPVTTQAAVATGSGQVASSSATQLMSAGSTTGSESPSTLLPSAASASATSPLADPSQAQNVEVPEPTGNQKTSTPDLIQADQEPTPDPATFETLAAAATAPDVSPVAAASEPPGTPYIAPAELKFAYLKQSFQLRDGPGANYIPVAAVGQNALLALLETESGWVHVSGGASAVGWVPKELLGQRPVSLQSAAPKVQNTFTPAPGRAAVSLLKGTRSPSRIEFAAPTAVAQ</sequence>
<feature type="compositionally biased region" description="Low complexity" evidence="1">
    <location>
        <begin position="458"/>
        <end position="476"/>
    </location>
</feature>
<dbReference type="KEGG" id="rjg:CCGE525_35210"/>
<organism evidence="4 5">
    <name type="scientific">Rhizobium jaguaris</name>
    <dbReference type="NCBI Taxonomy" id="1312183"/>
    <lineage>
        <taxon>Bacteria</taxon>
        <taxon>Pseudomonadati</taxon>
        <taxon>Pseudomonadota</taxon>
        <taxon>Alphaproteobacteria</taxon>
        <taxon>Hyphomicrobiales</taxon>
        <taxon>Rhizobiaceae</taxon>
        <taxon>Rhizobium/Agrobacterium group</taxon>
        <taxon>Rhizobium</taxon>
    </lineage>
</organism>
<keyword evidence="4" id="KW-0614">Plasmid</keyword>
<dbReference type="InterPro" id="IPR025330">
    <property type="entry name" value="DUF4236"/>
</dbReference>
<dbReference type="Proteomes" id="UP000282195">
    <property type="component" value="Plasmid pRCCGE525b"/>
</dbReference>
<keyword evidence="5" id="KW-1185">Reference proteome</keyword>
<evidence type="ECO:0000256" key="1">
    <source>
        <dbReference type="SAM" id="MobiDB-lite"/>
    </source>
</evidence>
<evidence type="ECO:0000313" key="4">
    <source>
        <dbReference type="EMBL" id="AYG64065.1"/>
    </source>
</evidence>
<evidence type="ECO:0000259" key="3">
    <source>
        <dbReference type="Pfam" id="PF14020"/>
    </source>
</evidence>
<name>A0A387G3Y2_9HYPH</name>
<evidence type="ECO:0000256" key="2">
    <source>
        <dbReference type="SAM" id="Phobius"/>
    </source>
</evidence>
<dbReference type="AlphaFoldDB" id="A0A387G3Y2"/>
<feature type="transmembrane region" description="Helical" evidence="2">
    <location>
        <begin position="398"/>
        <end position="416"/>
    </location>
</feature>
<keyword evidence="2" id="KW-0472">Membrane</keyword>
<feature type="region of interest" description="Disordered" evidence="1">
    <location>
        <begin position="362"/>
        <end position="392"/>
    </location>
</feature>
<feature type="region of interest" description="Disordered" evidence="1">
    <location>
        <begin position="435"/>
        <end position="511"/>
    </location>
</feature>
<keyword evidence="2" id="KW-0812">Transmembrane</keyword>
<dbReference type="EMBL" id="CP032696">
    <property type="protein sequence ID" value="AYG64065.1"/>
    <property type="molecule type" value="Genomic_DNA"/>
</dbReference>